<evidence type="ECO:0000313" key="3">
    <source>
        <dbReference type="EMBL" id="PSN63983.1"/>
    </source>
</evidence>
<dbReference type="InterPro" id="IPR036477">
    <property type="entry name" value="Formyl_transf_N_sf"/>
</dbReference>
<feature type="domain" description="Formyl transferase N-terminal" evidence="2">
    <location>
        <begin position="30"/>
        <end position="215"/>
    </location>
</feature>
<evidence type="ECO:0000256" key="1">
    <source>
        <dbReference type="ARBA" id="ARBA00012261"/>
    </source>
</evidence>
<dbReference type="GO" id="GO:0004479">
    <property type="term" value="F:methionyl-tRNA formyltransferase activity"/>
    <property type="evidence" value="ECO:0007669"/>
    <property type="project" value="UniProtKB-EC"/>
</dbReference>
<keyword evidence="4" id="KW-1185">Reference proteome</keyword>
<reference evidence="3 4" key="1">
    <citation type="journal article" date="2018" name="Front. Microbiol.">
        <title>Genome-Wide Analysis of Corynespora cassiicola Leaf Fall Disease Putative Effectors.</title>
        <authorList>
            <person name="Lopez D."/>
            <person name="Ribeiro S."/>
            <person name="Label P."/>
            <person name="Fumanal B."/>
            <person name="Venisse J.S."/>
            <person name="Kohler A."/>
            <person name="de Oliveira R.R."/>
            <person name="Labutti K."/>
            <person name="Lipzen A."/>
            <person name="Lail K."/>
            <person name="Bauer D."/>
            <person name="Ohm R.A."/>
            <person name="Barry K.W."/>
            <person name="Spatafora J."/>
            <person name="Grigoriev I.V."/>
            <person name="Martin F.M."/>
            <person name="Pujade-Renaud V."/>
        </authorList>
    </citation>
    <scope>NUCLEOTIDE SEQUENCE [LARGE SCALE GENOMIC DNA]</scope>
    <source>
        <strain evidence="3 4">Philippines</strain>
    </source>
</reference>
<dbReference type="Proteomes" id="UP000240883">
    <property type="component" value="Unassembled WGS sequence"/>
</dbReference>
<dbReference type="Pfam" id="PF00551">
    <property type="entry name" value="Formyl_trans_N"/>
    <property type="match status" value="1"/>
</dbReference>
<dbReference type="OrthoDB" id="10268103at2759"/>
<dbReference type="EMBL" id="KZ678139">
    <property type="protein sequence ID" value="PSN63983.1"/>
    <property type="molecule type" value="Genomic_DNA"/>
</dbReference>
<dbReference type="Gene3D" id="3.40.50.12230">
    <property type="match status" value="1"/>
</dbReference>
<gene>
    <name evidence="3" type="ORF">BS50DRAFT_602612</name>
</gene>
<dbReference type="PANTHER" id="PTHR11138">
    <property type="entry name" value="METHIONYL-TRNA FORMYLTRANSFERASE"/>
    <property type="match status" value="1"/>
</dbReference>
<dbReference type="SUPFAM" id="SSF53328">
    <property type="entry name" value="Formyltransferase"/>
    <property type="match status" value="1"/>
</dbReference>
<accession>A0A2T2NEW4</accession>
<evidence type="ECO:0000313" key="4">
    <source>
        <dbReference type="Proteomes" id="UP000240883"/>
    </source>
</evidence>
<dbReference type="PANTHER" id="PTHR11138:SF5">
    <property type="entry name" value="METHIONYL-TRNA FORMYLTRANSFERASE, MITOCHONDRIAL"/>
    <property type="match status" value="1"/>
</dbReference>
<dbReference type="EC" id="2.1.2.9" evidence="1"/>
<dbReference type="GO" id="GO:0005739">
    <property type="term" value="C:mitochondrion"/>
    <property type="evidence" value="ECO:0007669"/>
    <property type="project" value="TreeGrafter"/>
</dbReference>
<dbReference type="InterPro" id="IPR002376">
    <property type="entry name" value="Formyl_transf_N"/>
</dbReference>
<evidence type="ECO:0000259" key="2">
    <source>
        <dbReference type="Pfam" id="PF00551"/>
    </source>
</evidence>
<sequence length="348" mass="38661">MLWRLRAPVRSLAIRSCRRYSSTWIADPLRILFCGSDEFSIASLRALTRAQGTKPNLIQSIDVVHRPGKPTGRGLKKIREVPIKHVAREELQLPTHEIDTFTGWTPPIPFDVIIAVSFGLFVPPRILNLAKYGGLNVHPSLLPDLYGPAPIHQTILKGRKTTGVTVQTLDPRTFDRGVILAQTPAPGLRVDETFTYARLAEELSTEGERLLVAVLESGKFVPPLKNVGWYAESGGPVGHAEKLTPEHRRLDFDSAEKVDYSMIMRAVGQSWGILPNGARLIISQLKDCMMQDNTNRKPGLFVDEEQLAIKTLDNQILHVEKCTYEGGKRDMGHAAAIRALGEAHMSEI</sequence>
<dbReference type="AlphaFoldDB" id="A0A2T2NEW4"/>
<organism evidence="3 4">
    <name type="scientific">Corynespora cassiicola Philippines</name>
    <dbReference type="NCBI Taxonomy" id="1448308"/>
    <lineage>
        <taxon>Eukaryota</taxon>
        <taxon>Fungi</taxon>
        <taxon>Dikarya</taxon>
        <taxon>Ascomycota</taxon>
        <taxon>Pezizomycotina</taxon>
        <taxon>Dothideomycetes</taxon>
        <taxon>Pleosporomycetidae</taxon>
        <taxon>Pleosporales</taxon>
        <taxon>Corynesporascaceae</taxon>
        <taxon>Corynespora</taxon>
    </lineage>
</organism>
<dbReference type="STRING" id="1448308.A0A2T2NEW4"/>
<keyword evidence="3" id="KW-0808">Transferase</keyword>
<dbReference type="CDD" id="cd08646">
    <property type="entry name" value="FMT_core_Met-tRNA-FMT_N"/>
    <property type="match status" value="1"/>
</dbReference>
<proteinExistence type="predicted"/>
<protein>
    <recommendedName>
        <fullName evidence="1">methionyl-tRNA formyltransferase</fullName>
        <ecNumber evidence="1">2.1.2.9</ecNumber>
    </recommendedName>
</protein>
<dbReference type="InterPro" id="IPR041711">
    <property type="entry name" value="Met-tRNA-FMT_N"/>
</dbReference>
<name>A0A2T2NEW4_CORCC</name>